<reference evidence="1 2" key="1">
    <citation type="submission" date="2019-07" db="EMBL/GenBank/DDBJ databases">
        <title>Whole genome shotgun sequence of Marinococcus halophilus NBRC 102359.</title>
        <authorList>
            <person name="Hosoyama A."/>
            <person name="Uohara A."/>
            <person name="Ohji S."/>
            <person name="Ichikawa N."/>
        </authorList>
    </citation>
    <scope>NUCLEOTIDE SEQUENCE [LARGE SCALE GENOMIC DNA]</scope>
    <source>
        <strain evidence="1 2">NBRC 102359</strain>
    </source>
</reference>
<accession>A0A510Y5H1</accession>
<sequence length="130" mass="15097">MVVTEKEHIVIHYAVLLPIVKKVLALDTEALKSSGFRLQEPYERLFHQAFDALQHDLCQLRLYMNRKNIHITFDRNDDIFTHYVYYLDGGSGRTSHLNANLKKQTERCLHLYFAGRSALTNDEVLHPASV</sequence>
<organism evidence="1 2">
    <name type="scientific">Marinococcus halophilus</name>
    <dbReference type="NCBI Taxonomy" id="1371"/>
    <lineage>
        <taxon>Bacteria</taxon>
        <taxon>Bacillati</taxon>
        <taxon>Bacillota</taxon>
        <taxon>Bacilli</taxon>
        <taxon>Bacillales</taxon>
        <taxon>Bacillaceae</taxon>
        <taxon>Marinococcus</taxon>
    </lineage>
</organism>
<dbReference type="EMBL" id="BJUN01000004">
    <property type="protein sequence ID" value="GEK58031.1"/>
    <property type="molecule type" value="Genomic_DNA"/>
</dbReference>
<evidence type="ECO:0000313" key="1">
    <source>
        <dbReference type="EMBL" id="GEK58031.1"/>
    </source>
</evidence>
<dbReference type="OrthoDB" id="2988956at2"/>
<protein>
    <submittedName>
        <fullName evidence="1">Uncharacterized protein</fullName>
    </submittedName>
</protein>
<comment type="caution">
    <text evidence="1">The sequence shown here is derived from an EMBL/GenBank/DDBJ whole genome shotgun (WGS) entry which is preliminary data.</text>
</comment>
<dbReference type="Proteomes" id="UP000321051">
    <property type="component" value="Unassembled WGS sequence"/>
</dbReference>
<evidence type="ECO:0000313" key="2">
    <source>
        <dbReference type="Proteomes" id="UP000321051"/>
    </source>
</evidence>
<dbReference type="InterPro" id="IPR058600">
    <property type="entry name" value="YhjD-like"/>
</dbReference>
<name>A0A510Y5H1_MARHA</name>
<dbReference type="Pfam" id="PF26325">
    <property type="entry name" value="YhjD"/>
    <property type="match status" value="1"/>
</dbReference>
<gene>
    <name evidence="1" type="ORF">MHA01_09360</name>
</gene>
<dbReference type="AlphaFoldDB" id="A0A510Y5H1"/>
<keyword evidence="2" id="KW-1185">Reference proteome</keyword>
<dbReference type="RefSeq" id="WP_094908479.1">
    <property type="nucleotide sequence ID" value="NZ_BJUN01000004.1"/>
</dbReference>
<proteinExistence type="predicted"/>